<keyword evidence="3" id="KW-0862">Zinc</keyword>
<gene>
    <name evidence="6" type="ORF">SFRICE_004208</name>
</gene>
<dbReference type="InterPro" id="IPR053031">
    <property type="entry name" value="Cuticle_assoc_protein"/>
</dbReference>
<dbReference type="Pfam" id="PF02892">
    <property type="entry name" value="zf-BED"/>
    <property type="match status" value="2"/>
</dbReference>
<keyword evidence="1" id="KW-0479">Metal-binding</keyword>
<dbReference type="GO" id="GO:0008270">
    <property type="term" value="F:zinc ion binding"/>
    <property type="evidence" value="ECO:0007669"/>
    <property type="project" value="UniProtKB-KW"/>
</dbReference>
<protein>
    <submittedName>
        <fullName evidence="6">SFRICE_004208</fullName>
    </submittedName>
</protein>
<evidence type="ECO:0000313" key="6">
    <source>
        <dbReference type="EMBL" id="SOQ39980.1"/>
    </source>
</evidence>
<dbReference type="PANTHER" id="PTHR34396">
    <property type="entry name" value="OS03G0264950 PROTEIN-RELATED"/>
    <property type="match status" value="1"/>
</dbReference>
<evidence type="ECO:0000256" key="4">
    <source>
        <dbReference type="PROSITE-ProRule" id="PRU00027"/>
    </source>
</evidence>
<dbReference type="GO" id="GO:0005634">
    <property type="term" value="C:nucleus"/>
    <property type="evidence" value="ECO:0007669"/>
    <property type="project" value="TreeGrafter"/>
</dbReference>
<feature type="domain" description="BED-type" evidence="5">
    <location>
        <begin position="115"/>
        <end position="167"/>
    </location>
</feature>
<dbReference type="AlphaFoldDB" id="A0A2H1VGJ8"/>
<organism evidence="6">
    <name type="scientific">Spodoptera frugiperda</name>
    <name type="common">Fall armyworm</name>
    <dbReference type="NCBI Taxonomy" id="7108"/>
    <lineage>
        <taxon>Eukaryota</taxon>
        <taxon>Metazoa</taxon>
        <taxon>Ecdysozoa</taxon>
        <taxon>Arthropoda</taxon>
        <taxon>Hexapoda</taxon>
        <taxon>Insecta</taxon>
        <taxon>Pterygota</taxon>
        <taxon>Neoptera</taxon>
        <taxon>Endopterygota</taxon>
        <taxon>Lepidoptera</taxon>
        <taxon>Glossata</taxon>
        <taxon>Ditrysia</taxon>
        <taxon>Noctuoidea</taxon>
        <taxon>Noctuidae</taxon>
        <taxon>Amphipyrinae</taxon>
        <taxon>Spodoptera</taxon>
    </lineage>
</organism>
<dbReference type="GO" id="GO:1990837">
    <property type="term" value="F:sequence-specific double-stranded DNA binding"/>
    <property type="evidence" value="ECO:0007669"/>
    <property type="project" value="TreeGrafter"/>
</dbReference>
<evidence type="ECO:0000256" key="3">
    <source>
        <dbReference type="ARBA" id="ARBA00022833"/>
    </source>
</evidence>
<keyword evidence="2 4" id="KW-0863">Zinc-finger</keyword>
<name>A0A2H1VGJ8_SPOFR</name>
<sequence length="186" mass="21385">MLGSVGEPCFGTNGPQNPGLTENRHIENITFIEFQPTYKGRETSAVWDNFLRSENKEYAMCKICKKVLRCGSTALRYHLKRTHSIEVNIVKRNIWNKSDVEKMEFSYKPTKRTPSTLSSVWKYYSRNSDKNCAQCNICQNVLCCSGGTTTGLRKHLSSKHDIHIEKREAYQFIEVENDDTSSDTDE</sequence>
<evidence type="ECO:0000256" key="2">
    <source>
        <dbReference type="ARBA" id="ARBA00022771"/>
    </source>
</evidence>
<evidence type="ECO:0000259" key="5">
    <source>
        <dbReference type="PROSITE" id="PS50808"/>
    </source>
</evidence>
<evidence type="ECO:0000256" key="1">
    <source>
        <dbReference type="ARBA" id="ARBA00022723"/>
    </source>
</evidence>
<dbReference type="InterPro" id="IPR003656">
    <property type="entry name" value="Znf_BED"/>
</dbReference>
<accession>A0A2H1VGJ8</accession>
<dbReference type="GO" id="GO:0006357">
    <property type="term" value="P:regulation of transcription by RNA polymerase II"/>
    <property type="evidence" value="ECO:0007669"/>
    <property type="project" value="TreeGrafter"/>
</dbReference>
<dbReference type="PROSITE" id="PS50808">
    <property type="entry name" value="ZF_BED"/>
    <property type="match status" value="2"/>
</dbReference>
<dbReference type="SMART" id="SM00614">
    <property type="entry name" value="ZnF_BED"/>
    <property type="match status" value="2"/>
</dbReference>
<dbReference type="SUPFAM" id="SSF57667">
    <property type="entry name" value="beta-beta-alpha zinc fingers"/>
    <property type="match status" value="2"/>
</dbReference>
<feature type="domain" description="BED-type" evidence="5">
    <location>
        <begin position="41"/>
        <end position="90"/>
    </location>
</feature>
<proteinExistence type="predicted"/>
<dbReference type="InterPro" id="IPR036236">
    <property type="entry name" value="Znf_C2H2_sf"/>
</dbReference>
<dbReference type="EMBL" id="ODYU01002462">
    <property type="protein sequence ID" value="SOQ39980.1"/>
    <property type="molecule type" value="Genomic_DNA"/>
</dbReference>
<reference evidence="6" key="1">
    <citation type="submission" date="2016-07" db="EMBL/GenBank/DDBJ databases">
        <authorList>
            <person name="Bretaudeau A."/>
        </authorList>
    </citation>
    <scope>NUCLEOTIDE SEQUENCE</scope>
    <source>
        <strain evidence="6">Rice</strain>
        <tissue evidence="6">Whole body</tissue>
    </source>
</reference>
<dbReference type="PANTHER" id="PTHR34396:SF27">
    <property type="entry name" value="OS08G0208700 PROTEIN"/>
    <property type="match status" value="1"/>
</dbReference>